<comment type="caution">
    <text evidence="2">The sequence shown here is derived from an EMBL/GenBank/DDBJ whole genome shotgun (WGS) entry which is preliminary data.</text>
</comment>
<dbReference type="Pfam" id="PF00156">
    <property type="entry name" value="Pribosyltran"/>
    <property type="match status" value="1"/>
</dbReference>
<keyword evidence="2" id="KW-0808">Transferase</keyword>
<protein>
    <submittedName>
        <fullName evidence="2">Phosphoribosyltransferase</fullName>
    </submittedName>
</protein>
<dbReference type="RefSeq" id="WP_188565132.1">
    <property type="nucleotide sequence ID" value="NZ_BMED01000001.1"/>
</dbReference>
<dbReference type="CDD" id="cd06223">
    <property type="entry name" value="PRTases_typeI"/>
    <property type="match status" value="1"/>
</dbReference>
<keyword evidence="2" id="KW-0328">Glycosyltransferase</keyword>
<dbReference type="InterPro" id="IPR029057">
    <property type="entry name" value="PRTase-like"/>
</dbReference>
<dbReference type="SUPFAM" id="SSF53271">
    <property type="entry name" value="PRTase-like"/>
    <property type="match status" value="1"/>
</dbReference>
<reference evidence="2" key="2">
    <citation type="submission" date="2020-09" db="EMBL/GenBank/DDBJ databases">
        <authorList>
            <person name="Sun Q."/>
            <person name="Zhou Y."/>
        </authorList>
    </citation>
    <scope>NUCLEOTIDE SEQUENCE</scope>
    <source>
        <strain evidence="2">CGMCC 1.10998</strain>
    </source>
</reference>
<dbReference type="Proteomes" id="UP000637423">
    <property type="component" value="Unassembled WGS sequence"/>
</dbReference>
<dbReference type="Gene3D" id="3.40.50.2020">
    <property type="match status" value="1"/>
</dbReference>
<evidence type="ECO:0000313" key="2">
    <source>
        <dbReference type="EMBL" id="GGC67570.1"/>
    </source>
</evidence>
<sequence length="222" mass="24584">MKNPFKGQHPGRPFKNRMHAAQLMAAKLSRYGAGSPLILAIPRGAVPMASLIAQQLHGELDVVLVHKIGAPYNSEYAIGALDESGRTYLTPYAAEAGATETYLQQEQARQVQILRERRRQYTPLRAPADPAQRVVIIVDDGLATGATMIAALHTLREKRPASLISAVPVAPRLTLEKIRPIADAVYCLHIPDHFVSVGHYYQDFTQVEDEEVIRILSSNRHH</sequence>
<keyword evidence="3" id="KW-1185">Reference proteome</keyword>
<dbReference type="EMBL" id="BMED01000001">
    <property type="protein sequence ID" value="GGC67570.1"/>
    <property type="molecule type" value="Genomic_DNA"/>
</dbReference>
<dbReference type="AlphaFoldDB" id="A0A916XF52"/>
<evidence type="ECO:0000259" key="1">
    <source>
        <dbReference type="Pfam" id="PF00156"/>
    </source>
</evidence>
<evidence type="ECO:0000313" key="3">
    <source>
        <dbReference type="Proteomes" id="UP000637423"/>
    </source>
</evidence>
<accession>A0A916XF52</accession>
<gene>
    <name evidence="2" type="ORF">GCM10011396_13220</name>
</gene>
<feature type="domain" description="Phosphoribosyltransferase" evidence="1">
    <location>
        <begin position="20"/>
        <end position="197"/>
    </location>
</feature>
<reference evidence="2" key="1">
    <citation type="journal article" date="2014" name="Int. J. Syst. Evol. Microbiol.">
        <title>Complete genome sequence of Corynebacterium casei LMG S-19264T (=DSM 44701T), isolated from a smear-ripened cheese.</title>
        <authorList>
            <consortium name="US DOE Joint Genome Institute (JGI-PGF)"/>
            <person name="Walter F."/>
            <person name="Albersmeier A."/>
            <person name="Kalinowski J."/>
            <person name="Ruckert C."/>
        </authorList>
    </citation>
    <scope>NUCLEOTIDE SEQUENCE</scope>
    <source>
        <strain evidence="2">CGMCC 1.10998</strain>
    </source>
</reference>
<organism evidence="2 3">
    <name type="scientific">Undibacterium terreum</name>
    <dbReference type="NCBI Taxonomy" id="1224302"/>
    <lineage>
        <taxon>Bacteria</taxon>
        <taxon>Pseudomonadati</taxon>
        <taxon>Pseudomonadota</taxon>
        <taxon>Betaproteobacteria</taxon>
        <taxon>Burkholderiales</taxon>
        <taxon>Oxalobacteraceae</taxon>
        <taxon>Undibacterium</taxon>
    </lineage>
</organism>
<name>A0A916XF52_9BURK</name>
<dbReference type="Gene3D" id="3.30.1310.20">
    <property type="entry name" value="PRTase-like"/>
    <property type="match status" value="1"/>
</dbReference>
<proteinExistence type="predicted"/>
<dbReference type="InterPro" id="IPR000836">
    <property type="entry name" value="PRTase_dom"/>
</dbReference>
<dbReference type="GO" id="GO:0016757">
    <property type="term" value="F:glycosyltransferase activity"/>
    <property type="evidence" value="ECO:0007669"/>
    <property type="project" value="UniProtKB-KW"/>
</dbReference>